<proteinExistence type="predicted"/>
<dbReference type="RefSeq" id="WP_133591706.1">
    <property type="nucleotide sequence ID" value="NZ_SNVV01000009.1"/>
</dbReference>
<accession>A0A4R6DYL6</accession>
<keyword evidence="2" id="KW-1185">Reference proteome</keyword>
<gene>
    <name evidence="1" type="ORF">C7389_109141</name>
</gene>
<evidence type="ECO:0000313" key="2">
    <source>
        <dbReference type="Proteomes" id="UP000295129"/>
    </source>
</evidence>
<dbReference type="EMBL" id="SNVV01000009">
    <property type="protein sequence ID" value="TDN50447.1"/>
    <property type="molecule type" value="Genomic_DNA"/>
</dbReference>
<comment type="caution">
    <text evidence="1">The sequence shown here is derived from an EMBL/GenBank/DDBJ whole genome shotgun (WGS) entry which is preliminary data.</text>
</comment>
<dbReference type="Proteomes" id="UP000295129">
    <property type="component" value="Unassembled WGS sequence"/>
</dbReference>
<evidence type="ECO:0000313" key="1">
    <source>
        <dbReference type="EMBL" id="TDN50447.1"/>
    </source>
</evidence>
<dbReference type="AlphaFoldDB" id="A0A4R6DYL6"/>
<sequence length="129" mass="13981">MDLLTLALDAADARHSRERQDINSRAKKLAGIQETLSALQNAGLLLVLQAVRFRGSLAITCCAEFEVAATAAADARNLGAHRLQDAGFRETSWPTYPDAGVWHHPAGWRLTITWLGSADVSTRRSEVAA</sequence>
<protein>
    <submittedName>
        <fullName evidence="1">Uncharacterized protein</fullName>
    </submittedName>
</protein>
<reference evidence="1 2" key="1">
    <citation type="submission" date="2019-03" db="EMBL/GenBank/DDBJ databases">
        <title>Genomic Encyclopedia of Type Strains, Phase IV (KMG-IV): sequencing the most valuable type-strain genomes for metagenomic binning, comparative biology and taxonomic classification.</title>
        <authorList>
            <person name="Goeker M."/>
        </authorList>
    </citation>
    <scope>NUCLEOTIDE SEQUENCE [LARGE SCALE GENOMIC DNA]</scope>
    <source>
        <strain evidence="1 2">DSM 12121</strain>
    </source>
</reference>
<name>A0A4R6DYL6_9RHOO</name>
<organism evidence="1 2">
    <name type="scientific">Azoarcus indigens</name>
    <dbReference type="NCBI Taxonomy" id="29545"/>
    <lineage>
        <taxon>Bacteria</taxon>
        <taxon>Pseudomonadati</taxon>
        <taxon>Pseudomonadota</taxon>
        <taxon>Betaproteobacteria</taxon>
        <taxon>Rhodocyclales</taxon>
        <taxon>Zoogloeaceae</taxon>
        <taxon>Azoarcus</taxon>
    </lineage>
</organism>